<dbReference type="InterPro" id="IPR036928">
    <property type="entry name" value="AS_sf"/>
</dbReference>
<sequence length="477" mass="50570">MAVLEFDEYRQCDATQLAQWVANGVVSPRELLETAIARAEAVQPTINAITQKHFDLARTAIDQGLPTGPFTGVPFLLKDVSVQMAGTSTSNSSKLYAGVIAQQDSTLVSRYRQAGLVIFGKTNTPEMGLAASTETALNGTTRNPWDLSRTPGGSSGGAAAAVAAGIVPAAQGSDGGGSIRIPASCCGLFGFKPTRARTPLGPFVGEGWGSMASVHVLTRSVRDSAALLDATQGLSPGDPYAAPPVARPYVEEMTTPPGRLRVALQLAPLSGSPVDAACITAARDAARLLESLGHEVEQALPPGNAEELSTAAWALVAVGVAATLHRRARILGRELREDDVEPVTWQAVRHAATLSAIQLENARLAIHLQGRRMATFHERYDIVLSPTLGQVPVALGPQSMSNPDLDAYSAALKRFTPFTSLFNMTGQPSMSVPLHWTPDELPVGVMFSAAFGNDDLLFRLARQLEQARPWFDHVPSV</sequence>
<dbReference type="InterPro" id="IPR020556">
    <property type="entry name" value="Amidase_CS"/>
</dbReference>
<protein>
    <submittedName>
        <fullName evidence="3">6-aminohexanoate-cyclic-dimer hydrolase</fullName>
        <ecNumber evidence="3">3.5.2.12</ecNumber>
    </submittedName>
</protein>
<feature type="domain" description="Amidase" evidence="2">
    <location>
        <begin position="30"/>
        <end position="457"/>
    </location>
</feature>
<dbReference type="PROSITE" id="PS00571">
    <property type="entry name" value="AMIDASES"/>
    <property type="match status" value="1"/>
</dbReference>
<evidence type="ECO:0000259" key="2">
    <source>
        <dbReference type="Pfam" id="PF01425"/>
    </source>
</evidence>
<gene>
    <name evidence="3" type="primary">nylA</name>
    <name evidence="3" type="ORF">LMG28138_02845</name>
</gene>
<keyword evidence="3" id="KW-0378">Hydrolase</keyword>
<dbReference type="AlphaFoldDB" id="A0A6S7CWJ6"/>
<dbReference type="GO" id="GO:0019874">
    <property type="term" value="F:6-aminohexanoate-cyclic-dimer hydrolase activity"/>
    <property type="evidence" value="ECO:0007669"/>
    <property type="project" value="UniProtKB-EC"/>
</dbReference>
<keyword evidence="4" id="KW-1185">Reference proteome</keyword>
<comment type="similarity">
    <text evidence="1">Belongs to the amidase family.</text>
</comment>
<dbReference type="EMBL" id="CADIKM010000011">
    <property type="protein sequence ID" value="CAB3789655.1"/>
    <property type="molecule type" value="Genomic_DNA"/>
</dbReference>
<dbReference type="RefSeq" id="WP_175105397.1">
    <property type="nucleotide sequence ID" value="NZ_CADIKM010000011.1"/>
</dbReference>
<dbReference type="PANTHER" id="PTHR11895">
    <property type="entry name" value="TRANSAMIDASE"/>
    <property type="match status" value="1"/>
</dbReference>
<dbReference type="Pfam" id="PF01425">
    <property type="entry name" value="Amidase"/>
    <property type="match status" value="1"/>
</dbReference>
<organism evidence="3 4">
    <name type="scientific">Pararobbsia alpina</name>
    <dbReference type="NCBI Taxonomy" id="621374"/>
    <lineage>
        <taxon>Bacteria</taxon>
        <taxon>Pseudomonadati</taxon>
        <taxon>Pseudomonadota</taxon>
        <taxon>Betaproteobacteria</taxon>
        <taxon>Burkholderiales</taxon>
        <taxon>Burkholderiaceae</taxon>
        <taxon>Pararobbsia</taxon>
    </lineage>
</organism>
<dbReference type="InterPro" id="IPR023631">
    <property type="entry name" value="Amidase_dom"/>
</dbReference>
<proteinExistence type="inferred from homology"/>
<evidence type="ECO:0000256" key="1">
    <source>
        <dbReference type="ARBA" id="ARBA00009199"/>
    </source>
</evidence>
<evidence type="ECO:0000313" key="4">
    <source>
        <dbReference type="Proteomes" id="UP000494115"/>
    </source>
</evidence>
<reference evidence="3 4" key="1">
    <citation type="submission" date="2020-04" db="EMBL/GenBank/DDBJ databases">
        <authorList>
            <person name="De Canck E."/>
        </authorList>
    </citation>
    <scope>NUCLEOTIDE SEQUENCE [LARGE SCALE GENOMIC DNA]</scope>
    <source>
        <strain evidence="3 4">LMG 28138</strain>
    </source>
</reference>
<dbReference type="PANTHER" id="PTHR11895:SF7">
    <property type="entry name" value="GLUTAMYL-TRNA(GLN) AMIDOTRANSFERASE SUBUNIT A, MITOCHONDRIAL"/>
    <property type="match status" value="1"/>
</dbReference>
<dbReference type="InterPro" id="IPR000120">
    <property type="entry name" value="Amidase"/>
</dbReference>
<dbReference type="EC" id="3.5.2.12" evidence="3"/>
<dbReference type="SUPFAM" id="SSF75304">
    <property type="entry name" value="Amidase signature (AS) enzymes"/>
    <property type="match status" value="1"/>
</dbReference>
<dbReference type="Gene3D" id="3.90.1300.10">
    <property type="entry name" value="Amidase signature (AS) domain"/>
    <property type="match status" value="1"/>
</dbReference>
<name>A0A6S7CWJ6_9BURK</name>
<dbReference type="Proteomes" id="UP000494115">
    <property type="component" value="Unassembled WGS sequence"/>
</dbReference>
<evidence type="ECO:0000313" key="3">
    <source>
        <dbReference type="EMBL" id="CAB3789655.1"/>
    </source>
</evidence>
<accession>A0A6S7CWJ6</accession>